<gene>
    <name evidence="1" type="ORF">FSB_LOCUS30447</name>
</gene>
<dbReference type="EMBL" id="OIVN01002320">
    <property type="protein sequence ID" value="SPD02565.1"/>
    <property type="molecule type" value="Genomic_DNA"/>
</dbReference>
<protein>
    <submittedName>
        <fullName evidence="1">Uncharacterized protein</fullName>
    </submittedName>
</protein>
<evidence type="ECO:0000313" key="1">
    <source>
        <dbReference type="EMBL" id="SPD02565.1"/>
    </source>
</evidence>
<name>A0A2N9GSJ3_FAGSY</name>
<sequence length="68" mass="8144">MTGEDGKTSGIEKFDGTDFGYWKMQIEDYVWYKFATGAHKYDYEEKKKCDDLSQRRFALIKVEIFQKE</sequence>
<organism evidence="1">
    <name type="scientific">Fagus sylvatica</name>
    <name type="common">Beechnut</name>
    <dbReference type="NCBI Taxonomy" id="28930"/>
    <lineage>
        <taxon>Eukaryota</taxon>
        <taxon>Viridiplantae</taxon>
        <taxon>Streptophyta</taxon>
        <taxon>Embryophyta</taxon>
        <taxon>Tracheophyta</taxon>
        <taxon>Spermatophyta</taxon>
        <taxon>Magnoliopsida</taxon>
        <taxon>eudicotyledons</taxon>
        <taxon>Gunneridae</taxon>
        <taxon>Pentapetalae</taxon>
        <taxon>rosids</taxon>
        <taxon>fabids</taxon>
        <taxon>Fagales</taxon>
        <taxon>Fagaceae</taxon>
        <taxon>Fagus</taxon>
    </lineage>
</organism>
<proteinExistence type="predicted"/>
<accession>A0A2N9GSJ3</accession>
<dbReference type="AlphaFoldDB" id="A0A2N9GSJ3"/>
<reference evidence="1" key="1">
    <citation type="submission" date="2018-02" db="EMBL/GenBank/DDBJ databases">
        <authorList>
            <person name="Cohen D.B."/>
            <person name="Kent A.D."/>
        </authorList>
    </citation>
    <scope>NUCLEOTIDE SEQUENCE</scope>
</reference>